<dbReference type="PANTHER" id="PTHR10443:SF12">
    <property type="entry name" value="DIPEPTIDASE"/>
    <property type="match status" value="1"/>
</dbReference>
<dbReference type="RefSeq" id="WP_155599774.1">
    <property type="nucleotide sequence ID" value="NZ_RCNR01000015.1"/>
</dbReference>
<dbReference type="GO" id="GO:0006508">
    <property type="term" value="P:proteolysis"/>
    <property type="evidence" value="ECO:0007669"/>
    <property type="project" value="InterPro"/>
</dbReference>
<name>A0A7X3D204_9FLAO</name>
<dbReference type="SUPFAM" id="SSF51556">
    <property type="entry name" value="Metallo-dependent hydrolases"/>
    <property type="match status" value="1"/>
</dbReference>
<dbReference type="GO" id="GO:0070573">
    <property type="term" value="F:metallodipeptidase activity"/>
    <property type="evidence" value="ECO:0007669"/>
    <property type="project" value="InterPro"/>
</dbReference>
<evidence type="ECO:0000313" key="1">
    <source>
        <dbReference type="EMBL" id="MUH36140.1"/>
    </source>
</evidence>
<gene>
    <name evidence="1" type="ORF">D9O36_09825</name>
</gene>
<dbReference type="Gene3D" id="3.20.20.140">
    <property type="entry name" value="Metal-dependent hydrolases"/>
    <property type="match status" value="1"/>
</dbReference>
<dbReference type="PANTHER" id="PTHR10443">
    <property type="entry name" value="MICROSOMAL DIPEPTIDASE"/>
    <property type="match status" value="1"/>
</dbReference>
<dbReference type="Pfam" id="PF01244">
    <property type="entry name" value="Peptidase_M19"/>
    <property type="match status" value="1"/>
</dbReference>
<dbReference type="EMBL" id="RCNR01000015">
    <property type="protein sequence ID" value="MUH36140.1"/>
    <property type="molecule type" value="Genomic_DNA"/>
</dbReference>
<keyword evidence="2" id="KW-1185">Reference proteome</keyword>
<dbReference type="Proteomes" id="UP000540519">
    <property type="component" value="Unassembled WGS sequence"/>
</dbReference>
<evidence type="ECO:0000313" key="2">
    <source>
        <dbReference type="Proteomes" id="UP000540519"/>
    </source>
</evidence>
<protein>
    <submittedName>
        <fullName evidence="1">Dipeptidase</fullName>
    </submittedName>
</protein>
<sequence>MTSKRRNFIKKLGATVAGISVMPLSANQVPDVQKSKNTLKERKELKKYSVKAKQLINETACIDMLSTFGDDYHKRDGKSLTELWETVPGSFTKEDYEFVRDAGMNVFGWGNMIPAYDDMLKFMAVQNGIIASNPQYFERIDSKSKLENLSSSKKIGMLMTNQESSHFRTVDDVNLFYGLGQRVSQLTYNGKNRLGCGAFEDVDSGITEFGKQIVRRMNDVGMGVDVSHCGDMTTLGGIEACEGVPALITHGGCRTIAKGLARSKTDEAIKAMAKTGGVIGIPILRFMVSEKEPVYIENFLSHIDYVAQLVGIDHVGIGSDQGLYTEDYADLQLRKDTLENAPAKYQCHTNEDYLLTIEKLNHPFRVYDIAEGLIKKGYKDEHIKMVLGDNFKRALSKIFKQ</sequence>
<dbReference type="AlphaFoldDB" id="A0A7X3D204"/>
<proteinExistence type="predicted"/>
<accession>A0A7X3D204</accession>
<reference evidence="1 2" key="1">
    <citation type="journal article" date="2019" name="Mar. Drugs">
        <title>Comparative Genomics and CAZyme Genome Repertoires of Marine Zobellia amurskyensis KMM 3526(T) and Zobellia laminariae KMM 3676(T).</title>
        <authorList>
            <person name="Chernysheva N."/>
            <person name="Bystritskaya E."/>
            <person name="Stenkova A."/>
            <person name="Golovkin I."/>
            <person name="Nedashkovskaya O."/>
            <person name="Isaeva M."/>
        </authorList>
    </citation>
    <scope>NUCLEOTIDE SEQUENCE [LARGE SCALE GENOMIC DNA]</scope>
    <source>
        <strain evidence="1 2">KMM 3526</strain>
    </source>
</reference>
<organism evidence="1 2">
    <name type="scientific">Zobellia amurskyensis</name>
    <dbReference type="NCBI Taxonomy" id="248905"/>
    <lineage>
        <taxon>Bacteria</taxon>
        <taxon>Pseudomonadati</taxon>
        <taxon>Bacteroidota</taxon>
        <taxon>Flavobacteriia</taxon>
        <taxon>Flavobacteriales</taxon>
        <taxon>Flavobacteriaceae</taxon>
        <taxon>Zobellia</taxon>
    </lineage>
</organism>
<dbReference type="PROSITE" id="PS51365">
    <property type="entry name" value="RENAL_DIPEPTIDASE_2"/>
    <property type="match status" value="1"/>
</dbReference>
<dbReference type="InterPro" id="IPR008257">
    <property type="entry name" value="Pept_M19"/>
</dbReference>
<dbReference type="OrthoDB" id="9804920at2"/>
<dbReference type="InterPro" id="IPR032466">
    <property type="entry name" value="Metal_Hydrolase"/>
</dbReference>
<comment type="caution">
    <text evidence="1">The sequence shown here is derived from an EMBL/GenBank/DDBJ whole genome shotgun (WGS) entry which is preliminary data.</text>
</comment>